<reference evidence="2" key="1">
    <citation type="submission" date="2013-08" db="EMBL/GenBank/DDBJ databases">
        <authorList>
            <person name="Mendez C."/>
            <person name="Richter M."/>
            <person name="Ferrer M."/>
            <person name="Sanchez J."/>
        </authorList>
    </citation>
    <scope>NUCLEOTIDE SEQUENCE</scope>
</reference>
<proteinExistence type="predicted"/>
<dbReference type="Gene3D" id="3.30.420.10">
    <property type="entry name" value="Ribonuclease H-like superfamily/Ribonuclease H"/>
    <property type="match status" value="1"/>
</dbReference>
<evidence type="ECO:0000313" key="2">
    <source>
        <dbReference type="EMBL" id="EQD77620.1"/>
    </source>
</evidence>
<dbReference type="InterPro" id="IPR036397">
    <property type="entry name" value="RNaseH_sf"/>
</dbReference>
<feature type="non-terminal residue" evidence="2">
    <location>
        <position position="1"/>
    </location>
</feature>
<comment type="caution">
    <text evidence="2">The sequence shown here is derived from an EMBL/GenBank/DDBJ whole genome shotgun (WGS) entry which is preliminary data.</text>
</comment>
<dbReference type="InterPro" id="IPR001584">
    <property type="entry name" value="Integrase_cat-core"/>
</dbReference>
<dbReference type="SUPFAM" id="SSF53098">
    <property type="entry name" value="Ribonuclease H-like"/>
    <property type="match status" value="1"/>
</dbReference>
<feature type="non-terminal residue" evidence="2">
    <location>
        <position position="91"/>
    </location>
</feature>
<feature type="domain" description="Integrase catalytic" evidence="1">
    <location>
        <begin position="1"/>
        <end position="91"/>
    </location>
</feature>
<dbReference type="GO" id="GO:0003676">
    <property type="term" value="F:nucleic acid binding"/>
    <property type="evidence" value="ECO:0007669"/>
    <property type="project" value="InterPro"/>
</dbReference>
<organism evidence="2">
    <name type="scientific">mine drainage metagenome</name>
    <dbReference type="NCBI Taxonomy" id="410659"/>
    <lineage>
        <taxon>unclassified sequences</taxon>
        <taxon>metagenomes</taxon>
        <taxon>ecological metagenomes</taxon>
    </lineage>
</organism>
<dbReference type="EMBL" id="AUZY01000709">
    <property type="protein sequence ID" value="EQD77620.1"/>
    <property type="molecule type" value="Genomic_DNA"/>
</dbReference>
<accession>T1D5T1</accession>
<reference evidence="2" key="2">
    <citation type="journal article" date="2014" name="ISME J.">
        <title>Microbial stratification in low pH oxic and suboxic macroscopic growths along an acid mine drainage.</title>
        <authorList>
            <person name="Mendez-Garcia C."/>
            <person name="Mesa V."/>
            <person name="Sprenger R.R."/>
            <person name="Richter M."/>
            <person name="Diez M.S."/>
            <person name="Solano J."/>
            <person name="Bargiela R."/>
            <person name="Golyshina O.V."/>
            <person name="Manteca A."/>
            <person name="Ramos J.L."/>
            <person name="Gallego J.R."/>
            <person name="Llorente I."/>
            <person name="Martins Dos Santos V.A."/>
            <person name="Jensen O.N."/>
            <person name="Pelaez A.I."/>
            <person name="Sanchez J."/>
            <person name="Ferrer M."/>
        </authorList>
    </citation>
    <scope>NUCLEOTIDE SEQUENCE</scope>
</reference>
<name>T1D5T1_9ZZZZ</name>
<dbReference type="InterPro" id="IPR012337">
    <property type="entry name" value="RNaseH-like_sf"/>
</dbReference>
<gene>
    <name evidence="2" type="ORF">B1B_00966</name>
</gene>
<dbReference type="GO" id="GO:0015074">
    <property type="term" value="P:DNA integration"/>
    <property type="evidence" value="ECO:0007669"/>
    <property type="project" value="InterPro"/>
</dbReference>
<protein>
    <submittedName>
        <fullName evidence="2">ISA0963-2 transposase</fullName>
    </submittedName>
</protein>
<evidence type="ECO:0000259" key="1">
    <source>
        <dbReference type="PROSITE" id="PS50994"/>
    </source>
</evidence>
<dbReference type="PROSITE" id="PS50994">
    <property type="entry name" value="INTEGRASE"/>
    <property type="match status" value="1"/>
</dbReference>
<sequence length="91" mass="11225">KSDRPDPSPGQFQQFLTEHRIRHVVSRVQNPQTNGKLERLWYEYDRHRWRFATLREFIDWYNGEIHDALWLEMFETPREAFQRKLPAEVLL</sequence>
<dbReference type="AlphaFoldDB" id="T1D5T1"/>